<dbReference type="InterPro" id="IPR015590">
    <property type="entry name" value="Aldehyde_DH_dom"/>
</dbReference>
<dbReference type="InterPro" id="IPR016161">
    <property type="entry name" value="Ald_DH/histidinol_DH"/>
</dbReference>
<gene>
    <name evidence="3" type="ORF">Y717_29345</name>
</gene>
<evidence type="ECO:0000313" key="3">
    <source>
        <dbReference type="EMBL" id="PVE10569.1"/>
    </source>
</evidence>
<dbReference type="SUPFAM" id="SSF53720">
    <property type="entry name" value="ALDH-like"/>
    <property type="match status" value="1"/>
</dbReference>
<dbReference type="Gene3D" id="3.40.605.10">
    <property type="entry name" value="Aldehyde Dehydrogenase, Chain A, domain 1"/>
    <property type="match status" value="1"/>
</dbReference>
<protein>
    <recommendedName>
        <fullName evidence="2">Aldehyde dehydrogenase domain-containing protein</fullName>
    </recommendedName>
</protein>
<dbReference type="OrthoDB" id="4153287at2"/>
<feature type="domain" description="Aldehyde dehydrogenase" evidence="2">
    <location>
        <begin position="37"/>
        <end position="239"/>
    </location>
</feature>
<dbReference type="PANTHER" id="PTHR11699">
    <property type="entry name" value="ALDEHYDE DEHYDROGENASE-RELATED"/>
    <property type="match status" value="1"/>
</dbReference>
<accession>A0A2T7T616</accession>
<dbReference type="Proteomes" id="UP000245992">
    <property type="component" value="Unassembled WGS sequence"/>
</dbReference>
<dbReference type="Gene3D" id="3.40.309.10">
    <property type="entry name" value="Aldehyde Dehydrogenase, Chain A, domain 2"/>
    <property type="match status" value="1"/>
</dbReference>
<evidence type="ECO:0000256" key="1">
    <source>
        <dbReference type="ARBA" id="ARBA00023002"/>
    </source>
</evidence>
<reference evidence="3 4" key="1">
    <citation type="submission" date="2013-12" db="EMBL/GenBank/DDBJ databases">
        <title>Annotated genome of Streptomyces scopuliridis.</title>
        <authorList>
            <person name="Olson J.B."/>
        </authorList>
    </citation>
    <scope>NUCLEOTIDE SEQUENCE [LARGE SCALE GENOMIC DNA]</scope>
    <source>
        <strain evidence="3 4">RB72</strain>
    </source>
</reference>
<dbReference type="InterPro" id="IPR016163">
    <property type="entry name" value="Ald_DH_C"/>
</dbReference>
<dbReference type="Pfam" id="PF00171">
    <property type="entry name" value="Aldedh"/>
    <property type="match status" value="2"/>
</dbReference>
<dbReference type="EMBL" id="AZSP01000189">
    <property type="protein sequence ID" value="PVE10569.1"/>
    <property type="molecule type" value="Genomic_DNA"/>
</dbReference>
<organism evidence="3 4">
    <name type="scientific">Streptomyces scopuliridis RB72</name>
    <dbReference type="NCBI Taxonomy" id="1440053"/>
    <lineage>
        <taxon>Bacteria</taxon>
        <taxon>Bacillati</taxon>
        <taxon>Actinomycetota</taxon>
        <taxon>Actinomycetes</taxon>
        <taxon>Kitasatosporales</taxon>
        <taxon>Streptomycetaceae</taxon>
        <taxon>Streptomyces</taxon>
    </lineage>
</organism>
<dbReference type="InterPro" id="IPR016162">
    <property type="entry name" value="Ald_DH_N"/>
</dbReference>
<evidence type="ECO:0000259" key="2">
    <source>
        <dbReference type="Pfam" id="PF00171"/>
    </source>
</evidence>
<keyword evidence="1" id="KW-0560">Oxidoreductase</keyword>
<evidence type="ECO:0000313" key="4">
    <source>
        <dbReference type="Proteomes" id="UP000245992"/>
    </source>
</evidence>
<dbReference type="GO" id="GO:0016620">
    <property type="term" value="F:oxidoreductase activity, acting on the aldehyde or oxo group of donors, NAD or NADP as acceptor"/>
    <property type="evidence" value="ECO:0007669"/>
    <property type="project" value="InterPro"/>
</dbReference>
<dbReference type="AlphaFoldDB" id="A0A2T7T616"/>
<feature type="domain" description="Aldehyde dehydrogenase" evidence="2">
    <location>
        <begin position="261"/>
        <end position="375"/>
    </location>
</feature>
<name>A0A2T7T616_9ACTN</name>
<sequence length="447" mass="46505">MTPLPPPRVTATPLLGGPLPAAALHALATRGSGPVSEVRSLLTGRPAATVPHSTPADVFAAIATATDAQRVWARRPERDRRAALARLDRWIARHRTYLGELLAHGSGLCGTDTADELRAAERALRPGRRSVPPRVRELPRTRGVPHARGVPLVRELPRRRPATTVATHTDDSRPLASLLEAAVPALLDGSAVLSHVSPRAAVLAARLCAAAVAAGLPAGIWRLVIAPPGSPTAAVLDEHAETVIPPCCPAPCPGARRPGLLVVRHDARLRTAVAQAGRACFSRAGQGCTAAPIVAVHDTHHATFQRRLANLAAHLPAGGAPGARSSALSSLPGSGPCADFARFARSIAHDARLHPVLTGGHRPDLAPYVHEPVVARTAPGPGPGPLPDPALLAAIPPGPLALVVRYTHWSDVLALAHHTGRHATLITNGRSAHLATQFAGLPADDIR</sequence>
<comment type="caution">
    <text evidence="3">The sequence shown here is derived from an EMBL/GenBank/DDBJ whole genome shotgun (WGS) entry which is preliminary data.</text>
</comment>
<keyword evidence="4" id="KW-1185">Reference proteome</keyword>
<dbReference type="RefSeq" id="WP_030353714.1">
    <property type="nucleotide sequence ID" value="NZ_AZSP01000189.1"/>
</dbReference>
<dbReference type="STRING" id="1440053.GCA_000718095_04716"/>
<proteinExistence type="predicted"/>